<reference evidence="2" key="2">
    <citation type="submission" date="2022-01" db="EMBL/GenBank/DDBJ databases">
        <authorList>
            <person name="Yamashiro T."/>
            <person name="Shiraishi A."/>
            <person name="Satake H."/>
            <person name="Nakayama K."/>
        </authorList>
    </citation>
    <scope>NUCLEOTIDE SEQUENCE</scope>
</reference>
<accession>A0ABQ4YJW4</accession>
<keyword evidence="1" id="KW-0812">Transmembrane</keyword>
<comment type="caution">
    <text evidence="2">The sequence shown here is derived from an EMBL/GenBank/DDBJ whole genome shotgun (WGS) entry which is preliminary data.</text>
</comment>
<dbReference type="Proteomes" id="UP001151760">
    <property type="component" value="Unassembled WGS sequence"/>
</dbReference>
<organism evidence="2 3">
    <name type="scientific">Tanacetum coccineum</name>
    <dbReference type="NCBI Taxonomy" id="301880"/>
    <lineage>
        <taxon>Eukaryota</taxon>
        <taxon>Viridiplantae</taxon>
        <taxon>Streptophyta</taxon>
        <taxon>Embryophyta</taxon>
        <taxon>Tracheophyta</taxon>
        <taxon>Spermatophyta</taxon>
        <taxon>Magnoliopsida</taxon>
        <taxon>eudicotyledons</taxon>
        <taxon>Gunneridae</taxon>
        <taxon>Pentapetalae</taxon>
        <taxon>asterids</taxon>
        <taxon>campanulids</taxon>
        <taxon>Asterales</taxon>
        <taxon>Asteraceae</taxon>
        <taxon>Asteroideae</taxon>
        <taxon>Anthemideae</taxon>
        <taxon>Anthemidinae</taxon>
        <taxon>Tanacetum</taxon>
    </lineage>
</organism>
<keyword evidence="1" id="KW-1133">Transmembrane helix</keyword>
<dbReference type="EMBL" id="BQNB010010437">
    <property type="protein sequence ID" value="GJS77303.1"/>
    <property type="molecule type" value="Genomic_DNA"/>
</dbReference>
<sequence>MIEVWMCFVREHDVRGFADIAMADWDSQYNVFVVVEAIILKLLWTSESGKVLIHCSWRFALIHYKAFLSRSDIYPSCSSITTLALLFILPNVISIASLMFFGFNNTSREKLNIHISGSRASCRLVFELDGWIYHELVLMDDLGPSYSSVKDKENIPSLVATNLIFSAGGNTILSLAGHGTSFDVRTRLKLHCFKRHCTMKDEADLLRSNV</sequence>
<evidence type="ECO:0000313" key="3">
    <source>
        <dbReference type="Proteomes" id="UP001151760"/>
    </source>
</evidence>
<proteinExistence type="predicted"/>
<evidence type="ECO:0000256" key="1">
    <source>
        <dbReference type="SAM" id="Phobius"/>
    </source>
</evidence>
<evidence type="ECO:0000313" key="2">
    <source>
        <dbReference type="EMBL" id="GJS77303.1"/>
    </source>
</evidence>
<gene>
    <name evidence="2" type="ORF">Tco_0727184</name>
</gene>
<keyword evidence="1" id="KW-0472">Membrane</keyword>
<feature type="transmembrane region" description="Helical" evidence="1">
    <location>
        <begin position="80"/>
        <end position="103"/>
    </location>
</feature>
<protein>
    <submittedName>
        <fullName evidence="2">Uncharacterized protein</fullName>
    </submittedName>
</protein>
<name>A0ABQ4YJW4_9ASTR</name>
<reference evidence="2" key="1">
    <citation type="journal article" date="2022" name="Int. J. Mol. Sci.">
        <title>Draft Genome of Tanacetum Coccineum: Genomic Comparison of Closely Related Tanacetum-Family Plants.</title>
        <authorList>
            <person name="Yamashiro T."/>
            <person name="Shiraishi A."/>
            <person name="Nakayama K."/>
            <person name="Satake H."/>
        </authorList>
    </citation>
    <scope>NUCLEOTIDE SEQUENCE</scope>
</reference>
<keyword evidence="3" id="KW-1185">Reference proteome</keyword>